<protein>
    <submittedName>
        <fullName evidence="5">Helix-turn-helix transcriptional regulator</fullName>
    </submittedName>
</protein>
<keyword evidence="2" id="KW-0238">DNA-binding</keyword>
<dbReference type="RefSeq" id="WP_052037026.1">
    <property type="nucleotide sequence ID" value="NZ_JAEMUK010000002.1"/>
</dbReference>
<dbReference type="SMART" id="SM00342">
    <property type="entry name" value="HTH_ARAC"/>
    <property type="match status" value="1"/>
</dbReference>
<accession>A0A8I1GEG8</accession>
<dbReference type="Gene3D" id="1.10.10.60">
    <property type="entry name" value="Homeodomain-like"/>
    <property type="match status" value="1"/>
</dbReference>
<keyword evidence="6" id="KW-1185">Reference proteome</keyword>
<dbReference type="AlphaFoldDB" id="A0A8I1GEG8"/>
<dbReference type="SUPFAM" id="SSF46689">
    <property type="entry name" value="Homeodomain-like"/>
    <property type="match status" value="2"/>
</dbReference>
<evidence type="ECO:0000256" key="3">
    <source>
        <dbReference type="ARBA" id="ARBA00023163"/>
    </source>
</evidence>
<feature type="domain" description="HTH araC/xylS-type" evidence="4">
    <location>
        <begin position="221"/>
        <end position="319"/>
    </location>
</feature>
<dbReference type="PROSITE" id="PS00041">
    <property type="entry name" value="HTH_ARAC_FAMILY_1"/>
    <property type="match status" value="1"/>
</dbReference>
<dbReference type="GO" id="GO:0043565">
    <property type="term" value="F:sequence-specific DNA binding"/>
    <property type="evidence" value="ECO:0007669"/>
    <property type="project" value="InterPro"/>
</dbReference>
<dbReference type="InterPro" id="IPR009057">
    <property type="entry name" value="Homeodomain-like_sf"/>
</dbReference>
<evidence type="ECO:0000256" key="2">
    <source>
        <dbReference type="ARBA" id="ARBA00023125"/>
    </source>
</evidence>
<sequence length="321" mass="35820">MQKSHGDGFDADCRKYALEARDDEPAGLDIEKRPRLFPKVGILEKPLVPVAPAPRATPTLSEIPPKLMLMAIFEGSQRFRIDDRDFVLQTGSGAEPVRALMINLTRPSILGHFGSLPGMRKIQISCPPDWVDALYLEETEGSPPLHDFLSRHLSHFAWTPSRQFVWAARELLEPAVSRPELCRLNRHARALDMLRFAFDALLAERSADDPLPSLSAARQGRRVRDFIIANLSENLTIEHIARETGASASTVQRAFKAHFGITVQAFIRQRKLELAKTALCREGITIAEAAYIAGYSNASNFTCAFKRIYGFPPGRTARMNS</sequence>
<name>A0A8I1GEG8_9HYPH</name>
<dbReference type="GO" id="GO:0003700">
    <property type="term" value="F:DNA-binding transcription factor activity"/>
    <property type="evidence" value="ECO:0007669"/>
    <property type="project" value="InterPro"/>
</dbReference>
<dbReference type="PANTHER" id="PTHR46796">
    <property type="entry name" value="HTH-TYPE TRANSCRIPTIONAL ACTIVATOR RHAS-RELATED"/>
    <property type="match status" value="1"/>
</dbReference>
<evidence type="ECO:0000313" key="6">
    <source>
        <dbReference type="Proteomes" id="UP000623250"/>
    </source>
</evidence>
<proteinExistence type="predicted"/>
<dbReference type="Pfam" id="PF12833">
    <property type="entry name" value="HTH_18"/>
    <property type="match status" value="1"/>
</dbReference>
<dbReference type="InterPro" id="IPR018060">
    <property type="entry name" value="HTH_AraC"/>
</dbReference>
<gene>
    <name evidence="5" type="ORF">JDN41_01015</name>
</gene>
<evidence type="ECO:0000313" key="5">
    <source>
        <dbReference type="EMBL" id="MBJ7542136.1"/>
    </source>
</evidence>
<dbReference type="PROSITE" id="PS01124">
    <property type="entry name" value="HTH_ARAC_FAMILY_2"/>
    <property type="match status" value="1"/>
</dbReference>
<evidence type="ECO:0000256" key="1">
    <source>
        <dbReference type="ARBA" id="ARBA00023015"/>
    </source>
</evidence>
<dbReference type="InterPro" id="IPR050204">
    <property type="entry name" value="AraC_XylS_family_regulators"/>
</dbReference>
<dbReference type="EMBL" id="JAEMUK010000002">
    <property type="protein sequence ID" value="MBJ7542136.1"/>
    <property type="molecule type" value="Genomic_DNA"/>
</dbReference>
<keyword evidence="3" id="KW-0804">Transcription</keyword>
<dbReference type="InterPro" id="IPR018062">
    <property type="entry name" value="HTH_AraC-typ_CS"/>
</dbReference>
<evidence type="ECO:0000259" key="4">
    <source>
        <dbReference type="PROSITE" id="PS01124"/>
    </source>
</evidence>
<keyword evidence="1" id="KW-0805">Transcription regulation</keyword>
<dbReference type="Proteomes" id="UP000623250">
    <property type="component" value="Unassembled WGS sequence"/>
</dbReference>
<reference evidence="5 6" key="1">
    <citation type="submission" date="2020-12" db="EMBL/GenBank/DDBJ databases">
        <title>Revised draft genomes of Rhodomicrobium vannielii ATCC 17100 and Rhodomicrobium udaipurense JA643.</title>
        <authorList>
            <person name="Conners E.M."/>
            <person name="Davenport E.J."/>
            <person name="Bose A."/>
        </authorList>
    </citation>
    <scope>NUCLEOTIDE SEQUENCE [LARGE SCALE GENOMIC DNA]</scope>
    <source>
        <strain evidence="5 6">JA643</strain>
    </source>
</reference>
<comment type="caution">
    <text evidence="5">The sequence shown here is derived from an EMBL/GenBank/DDBJ whole genome shotgun (WGS) entry which is preliminary data.</text>
</comment>
<organism evidence="5 6">
    <name type="scientific">Rhodomicrobium udaipurense</name>
    <dbReference type="NCBI Taxonomy" id="1202716"/>
    <lineage>
        <taxon>Bacteria</taxon>
        <taxon>Pseudomonadati</taxon>
        <taxon>Pseudomonadota</taxon>
        <taxon>Alphaproteobacteria</taxon>
        <taxon>Hyphomicrobiales</taxon>
        <taxon>Hyphomicrobiaceae</taxon>
        <taxon>Rhodomicrobium</taxon>
    </lineage>
</organism>